<dbReference type="Proteomes" id="UP000521943">
    <property type="component" value="Unassembled WGS sequence"/>
</dbReference>
<dbReference type="GO" id="GO:0016413">
    <property type="term" value="F:O-acetyltransferase activity"/>
    <property type="evidence" value="ECO:0007669"/>
    <property type="project" value="InterPro"/>
</dbReference>
<dbReference type="OrthoDB" id="630188at2759"/>
<keyword evidence="3" id="KW-1185">Reference proteome</keyword>
<feature type="transmembrane region" description="Helical" evidence="1">
    <location>
        <begin position="12"/>
        <end position="29"/>
    </location>
</feature>
<keyword evidence="1" id="KW-0812">Transmembrane</keyword>
<dbReference type="PANTHER" id="PTHR32285">
    <property type="entry name" value="PROTEIN TRICHOME BIREFRINGENCE-LIKE 9-RELATED"/>
    <property type="match status" value="1"/>
</dbReference>
<comment type="caution">
    <text evidence="2">The sequence shown here is derived from an EMBL/GenBank/DDBJ whole genome shotgun (WGS) entry which is preliminary data.</text>
</comment>
<dbReference type="InterPro" id="IPR029962">
    <property type="entry name" value="TBL"/>
</dbReference>
<gene>
    <name evidence="2" type="ORF">DFP72DRAFT_60321</name>
</gene>
<dbReference type="GO" id="GO:0005794">
    <property type="term" value="C:Golgi apparatus"/>
    <property type="evidence" value="ECO:0007669"/>
    <property type="project" value="TreeGrafter"/>
</dbReference>
<protein>
    <submittedName>
        <fullName evidence="2">Uncharacterized protein</fullName>
    </submittedName>
</protein>
<keyword evidence="1" id="KW-1133">Transmembrane helix</keyword>
<evidence type="ECO:0000256" key="1">
    <source>
        <dbReference type="SAM" id="Phobius"/>
    </source>
</evidence>
<name>A0A8H6LWN7_9AGAR</name>
<proteinExistence type="predicted"/>
<evidence type="ECO:0000313" key="3">
    <source>
        <dbReference type="Proteomes" id="UP000521943"/>
    </source>
</evidence>
<accession>A0A8H6LWN7</accession>
<evidence type="ECO:0000313" key="2">
    <source>
        <dbReference type="EMBL" id="KAF6744889.1"/>
    </source>
</evidence>
<keyword evidence="1" id="KW-0472">Membrane</keyword>
<reference evidence="2 3" key="1">
    <citation type="submission" date="2020-07" db="EMBL/GenBank/DDBJ databases">
        <title>Comparative genomics of pyrophilous fungi reveals a link between fire events and developmental genes.</title>
        <authorList>
            <consortium name="DOE Joint Genome Institute"/>
            <person name="Steindorff A.S."/>
            <person name="Carver A."/>
            <person name="Calhoun S."/>
            <person name="Stillman K."/>
            <person name="Liu H."/>
            <person name="Lipzen A."/>
            <person name="Pangilinan J."/>
            <person name="Labutti K."/>
            <person name="Bruns T.D."/>
            <person name="Grigoriev I.V."/>
        </authorList>
    </citation>
    <scope>NUCLEOTIDE SEQUENCE [LARGE SCALE GENOMIC DNA]</scope>
    <source>
        <strain evidence="2 3">CBS 144469</strain>
    </source>
</reference>
<dbReference type="PANTHER" id="PTHR32285:SF38">
    <property type="entry name" value="OS01G0614300 PROTEIN"/>
    <property type="match status" value="1"/>
</dbReference>
<dbReference type="AlphaFoldDB" id="A0A8H6LWN7"/>
<organism evidence="2 3">
    <name type="scientific">Ephemerocybe angulata</name>
    <dbReference type="NCBI Taxonomy" id="980116"/>
    <lineage>
        <taxon>Eukaryota</taxon>
        <taxon>Fungi</taxon>
        <taxon>Dikarya</taxon>
        <taxon>Basidiomycota</taxon>
        <taxon>Agaricomycotina</taxon>
        <taxon>Agaricomycetes</taxon>
        <taxon>Agaricomycetidae</taxon>
        <taxon>Agaricales</taxon>
        <taxon>Agaricineae</taxon>
        <taxon>Psathyrellaceae</taxon>
        <taxon>Ephemerocybe</taxon>
    </lineage>
</organism>
<sequence>MLEQRRFSRRGLILLTTGFVSLGLLYHLLAKKTNLLAIAPAYSPFSSRICGSKGRICPQDESDALQLASLGDNSGASDQLSCSPRDYANGTWVFQPPAPGTVPERMGNEWDALAFAGFEGCASTREVHWHMASNNEGQWDRFPNVTSWRWKPGKGCRGLEGWDREKVVRDLVERGGWLIVGDSVSEQHFFSLSCLLYPHVIATPNYYEVDLKRDAVQNMYLNPESPLAARLSFPTGFEIDKTPLVTFRRVDILYSQDELVQMHHDYYPSFPSSENLFSDEKTWSLSPEVYLDTFTAPLPLANYATMIVSTGGHWTTSLFSGYRNPLKEGMGVDGVVSFFDDVAKRWTLHVQQRLWSDQAEDSFVAPGRSPWVEGGRRKRRVIVRPYLPGHPDCHKRREPSQEVEVLDHEVYNWKHIWKYNHIFESILSNRRAYPDIHYLPIDRPGRLRPDAHATGDCLHIMTGAGVLEGWSHYISHFLAEQKQ</sequence>
<dbReference type="EMBL" id="JACGCI010000112">
    <property type="protein sequence ID" value="KAF6744889.1"/>
    <property type="molecule type" value="Genomic_DNA"/>
</dbReference>